<comment type="caution">
    <text evidence="1">The sequence shown here is derived from an EMBL/GenBank/DDBJ whole genome shotgun (WGS) entry which is preliminary data.</text>
</comment>
<dbReference type="AlphaFoldDB" id="A0AAD4VKL9"/>
<name>A0AAD4VKL9_PRUDU</name>
<sequence length="268" mass="29456">MLNGKGCVKIEGMVTKNTVPSQACRRPSLFLPKYLNEAQFAQSWPPLANGNGHVHGTLAKPSLLASTLHTWAHASSSGHGPSLLLYAKLTNAWYPCRMTKDSLRQSDVLTGLSHWRSQDQAQLHVAQPIPLAETSSHIHKLCAFGTLLPSHIVLRHASFVSHSAPSCLATSCVAFGTLVPSHFTLRHATLCLRQPFNLRHPCAKFSPSNVLLTRGLRGLWAVHYTAWKMNYGDARPVHFKLQVPNQEVPSYSRTRGTIVCTITDLATS</sequence>
<proteinExistence type="predicted"/>
<evidence type="ECO:0000313" key="2">
    <source>
        <dbReference type="Proteomes" id="UP001054821"/>
    </source>
</evidence>
<protein>
    <submittedName>
        <fullName evidence="1">Uncharacterized protein</fullName>
    </submittedName>
</protein>
<organism evidence="1 2">
    <name type="scientific">Prunus dulcis</name>
    <name type="common">Almond</name>
    <name type="synonym">Amygdalus dulcis</name>
    <dbReference type="NCBI Taxonomy" id="3755"/>
    <lineage>
        <taxon>Eukaryota</taxon>
        <taxon>Viridiplantae</taxon>
        <taxon>Streptophyta</taxon>
        <taxon>Embryophyta</taxon>
        <taxon>Tracheophyta</taxon>
        <taxon>Spermatophyta</taxon>
        <taxon>Magnoliopsida</taxon>
        <taxon>eudicotyledons</taxon>
        <taxon>Gunneridae</taxon>
        <taxon>Pentapetalae</taxon>
        <taxon>rosids</taxon>
        <taxon>fabids</taxon>
        <taxon>Rosales</taxon>
        <taxon>Rosaceae</taxon>
        <taxon>Amygdaloideae</taxon>
        <taxon>Amygdaleae</taxon>
        <taxon>Prunus</taxon>
    </lineage>
</organism>
<reference evidence="1 2" key="1">
    <citation type="journal article" date="2022" name="G3 (Bethesda)">
        <title>Whole-genome sequence and methylome profiling of the almond [Prunus dulcis (Mill.) D.A. Webb] cultivar 'Nonpareil'.</title>
        <authorList>
            <person name="D'Amico-Willman K.M."/>
            <person name="Ouma W.Z."/>
            <person name="Meulia T."/>
            <person name="Sideli G.M."/>
            <person name="Gradziel T.M."/>
            <person name="Fresnedo-Ramirez J."/>
        </authorList>
    </citation>
    <scope>NUCLEOTIDE SEQUENCE [LARGE SCALE GENOMIC DNA]</scope>
    <source>
        <strain evidence="1">Clone GOH B32 T37-40</strain>
    </source>
</reference>
<gene>
    <name evidence="1" type="ORF">L3X38_035006</name>
</gene>
<evidence type="ECO:0000313" key="1">
    <source>
        <dbReference type="EMBL" id="KAI5325932.1"/>
    </source>
</evidence>
<accession>A0AAD4VKL9</accession>
<dbReference type="EMBL" id="JAJFAZ020000006">
    <property type="protein sequence ID" value="KAI5325932.1"/>
    <property type="molecule type" value="Genomic_DNA"/>
</dbReference>
<keyword evidence="2" id="KW-1185">Reference proteome</keyword>
<dbReference type="Proteomes" id="UP001054821">
    <property type="component" value="Chromosome 6"/>
</dbReference>